<name>A0ACA9L8I8_9GLOM</name>
<sequence>MQFNQAYTDLIKQLPPSLVEESWKRLTMRKRNPLSELEVCGIDPGSINMTDQGTKIQNTSPIHICNHEEEINHRVMKNLYILFQKLLDYNKELIEKLNIEKRILLCDIEDKKMQLQ</sequence>
<feature type="non-terminal residue" evidence="1">
    <location>
        <position position="116"/>
    </location>
</feature>
<protein>
    <submittedName>
        <fullName evidence="1">16142_t:CDS:1</fullName>
    </submittedName>
</protein>
<dbReference type="EMBL" id="CAJVPT010005164">
    <property type="protein sequence ID" value="CAG8517046.1"/>
    <property type="molecule type" value="Genomic_DNA"/>
</dbReference>
<dbReference type="Proteomes" id="UP000789525">
    <property type="component" value="Unassembled WGS sequence"/>
</dbReference>
<evidence type="ECO:0000313" key="1">
    <source>
        <dbReference type="EMBL" id="CAG8517046.1"/>
    </source>
</evidence>
<proteinExistence type="predicted"/>
<reference evidence="1" key="1">
    <citation type="submission" date="2021-06" db="EMBL/GenBank/DDBJ databases">
        <authorList>
            <person name="Kallberg Y."/>
            <person name="Tangrot J."/>
            <person name="Rosling A."/>
        </authorList>
    </citation>
    <scope>NUCLEOTIDE SEQUENCE</scope>
    <source>
        <strain evidence="1">CL356</strain>
    </source>
</reference>
<keyword evidence="2" id="KW-1185">Reference proteome</keyword>
<evidence type="ECO:0000313" key="2">
    <source>
        <dbReference type="Proteomes" id="UP000789525"/>
    </source>
</evidence>
<accession>A0ACA9L8I8</accession>
<comment type="caution">
    <text evidence="1">The sequence shown here is derived from an EMBL/GenBank/DDBJ whole genome shotgun (WGS) entry which is preliminary data.</text>
</comment>
<gene>
    <name evidence="1" type="ORF">ACOLOM_LOCUS3481</name>
</gene>
<organism evidence="1 2">
    <name type="scientific">Acaulospora colombiana</name>
    <dbReference type="NCBI Taxonomy" id="27376"/>
    <lineage>
        <taxon>Eukaryota</taxon>
        <taxon>Fungi</taxon>
        <taxon>Fungi incertae sedis</taxon>
        <taxon>Mucoromycota</taxon>
        <taxon>Glomeromycotina</taxon>
        <taxon>Glomeromycetes</taxon>
        <taxon>Diversisporales</taxon>
        <taxon>Acaulosporaceae</taxon>
        <taxon>Acaulospora</taxon>
    </lineage>
</organism>